<evidence type="ECO:0000256" key="1">
    <source>
        <dbReference type="SAM" id="SignalP"/>
    </source>
</evidence>
<dbReference type="EMBL" id="CP104965">
    <property type="protein sequence ID" value="UXN68970.1"/>
    <property type="molecule type" value="Genomic_DNA"/>
</dbReference>
<keyword evidence="3" id="KW-1185">Reference proteome</keyword>
<protein>
    <submittedName>
        <fullName evidence="2">Uncharacterized protein</fullName>
    </submittedName>
</protein>
<evidence type="ECO:0000313" key="3">
    <source>
        <dbReference type="Proteomes" id="UP001061862"/>
    </source>
</evidence>
<name>A0ABY6C9R0_9HYPH</name>
<proteinExistence type="predicted"/>
<feature type="signal peptide" evidence="1">
    <location>
        <begin position="1"/>
        <end position="22"/>
    </location>
</feature>
<dbReference type="RefSeq" id="WP_262167108.1">
    <property type="nucleotide sequence ID" value="NZ_CP104965.1"/>
</dbReference>
<keyword evidence="1" id="KW-0732">Signal</keyword>
<reference evidence="2 3" key="1">
    <citation type="submission" date="2022-09" db="EMBL/GenBank/DDBJ databases">
        <title>Interaction between co-microsymbionts with complementary sets of symbiotic genes in legume-rhizobium systems.</title>
        <authorList>
            <person name="Safronova V."/>
            <person name="Sazanova A."/>
            <person name="Afonin A."/>
            <person name="Chirak E."/>
        </authorList>
    </citation>
    <scope>NUCLEOTIDE SEQUENCE [LARGE SCALE GENOMIC DNA]</scope>
    <source>
        <strain evidence="2 3">A18/4-1</strain>
    </source>
</reference>
<gene>
    <name evidence="2" type="ORF">N8A98_17230</name>
</gene>
<sequence>MNKILATLAALAIAATSPAAIAFDQLERFAPLFSDDPQNPLVFTYVAPLGGFTLDNPALYGTDDYVLLNALIDGTGVDASTGIDFPQVTGMLSTGQPPSQLTVLFGKPGFLDASEAALTKRGFTRSEVASLTVMSKGEDYALDLASADDLLGSGMGKAQRLALGEDFLLRSAGWPELNTALANLENPVPTTALWRATIAGLRQASGESWLDTAIGWNAVGFLDVGDPAQVLLNPDSAKTKQPASAALPVFPHAIIALTQDGGAAAVRIALPFGTAEQAQQAGTIITDRLLAQPSTADTQPSLAVETVASFFVAVVTIEVEGESLADTAKRFASQNNAVMQRGYEVLKLGL</sequence>
<dbReference type="Proteomes" id="UP001061862">
    <property type="component" value="Chromosome"/>
</dbReference>
<organism evidence="2 3">
    <name type="scientific">Devosia neptuniae</name>
    <dbReference type="NCBI Taxonomy" id="191302"/>
    <lineage>
        <taxon>Bacteria</taxon>
        <taxon>Pseudomonadati</taxon>
        <taxon>Pseudomonadota</taxon>
        <taxon>Alphaproteobacteria</taxon>
        <taxon>Hyphomicrobiales</taxon>
        <taxon>Devosiaceae</taxon>
        <taxon>Devosia</taxon>
    </lineage>
</organism>
<evidence type="ECO:0000313" key="2">
    <source>
        <dbReference type="EMBL" id="UXN68970.1"/>
    </source>
</evidence>
<feature type="chain" id="PRO_5046840480" evidence="1">
    <location>
        <begin position="23"/>
        <end position="350"/>
    </location>
</feature>
<accession>A0ABY6C9R0</accession>